<feature type="compositionally biased region" description="Acidic residues" evidence="1">
    <location>
        <begin position="795"/>
        <end position="809"/>
    </location>
</feature>
<feature type="transmembrane region" description="Helical" evidence="2">
    <location>
        <begin position="634"/>
        <end position="653"/>
    </location>
</feature>
<feature type="transmembrane region" description="Helical" evidence="2">
    <location>
        <begin position="726"/>
        <end position="744"/>
    </location>
</feature>
<feature type="region of interest" description="Disordered" evidence="1">
    <location>
        <begin position="788"/>
        <end position="860"/>
    </location>
</feature>
<feature type="compositionally biased region" description="Acidic residues" evidence="1">
    <location>
        <begin position="46"/>
        <end position="55"/>
    </location>
</feature>
<dbReference type="SUPFAM" id="SSF103473">
    <property type="entry name" value="MFS general substrate transporter"/>
    <property type="match status" value="1"/>
</dbReference>
<dbReference type="EMBL" id="CAKOGL010000003">
    <property type="protein sequence ID" value="CAH2084905.1"/>
    <property type="molecule type" value="Genomic_DNA"/>
</dbReference>
<dbReference type="AlphaFoldDB" id="A0AAU9TJK1"/>
<name>A0AAU9TJK1_EUPED</name>
<feature type="transmembrane region" description="Helical" evidence="2">
    <location>
        <begin position="67"/>
        <end position="87"/>
    </location>
</feature>
<evidence type="ECO:0008006" key="5">
    <source>
        <dbReference type="Google" id="ProtNLM"/>
    </source>
</evidence>
<dbReference type="Pfam" id="PF07690">
    <property type="entry name" value="MFS_1"/>
    <property type="match status" value="2"/>
</dbReference>
<keyword evidence="2" id="KW-0812">Transmembrane</keyword>
<feature type="transmembrane region" description="Helical" evidence="2">
    <location>
        <begin position="107"/>
        <end position="129"/>
    </location>
</feature>
<dbReference type="PANTHER" id="PTHR11360">
    <property type="entry name" value="MONOCARBOXYLATE TRANSPORTER"/>
    <property type="match status" value="1"/>
</dbReference>
<accession>A0AAU9TJK1</accession>
<dbReference type="PANTHER" id="PTHR11360:SF286">
    <property type="entry name" value="GH22266P"/>
    <property type="match status" value="1"/>
</dbReference>
<organism evidence="3 4">
    <name type="scientific">Euphydryas editha</name>
    <name type="common">Edith's checkerspot</name>
    <dbReference type="NCBI Taxonomy" id="104508"/>
    <lineage>
        <taxon>Eukaryota</taxon>
        <taxon>Metazoa</taxon>
        <taxon>Ecdysozoa</taxon>
        <taxon>Arthropoda</taxon>
        <taxon>Hexapoda</taxon>
        <taxon>Insecta</taxon>
        <taxon>Pterygota</taxon>
        <taxon>Neoptera</taxon>
        <taxon>Endopterygota</taxon>
        <taxon>Lepidoptera</taxon>
        <taxon>Glossata</taxon>
        <taxon>Ditrysia</taxon>
        <taxon>Papilionoidea</taxon>
        <taxon>Nymphalidae</taxon>
        <taxon>Nymphalinae</taxon>
        <taxon>Euphydryas</taxon>
    </lineage>
</organism>
<evidence type="ECO:0000313" key="4">
    <source>
        <dbReference type="Proteomes" id="UP001153954"/>
    </source>
</evidence>
<reference evidence="3" key="1">
    <citation type="submission" date="2022-03" db="EMBL/GenBank/DDBJ databases">
        <authorList>
            <person name="Tunstrom K."/>
        </authorList>
    </citation>
    <scope>NUCLEOTIDE SEQUENCE</scope>
</reference>
<keyword evidence="2" id="KW-0472">Membrane</keyword>
<feature type="region of interest" description="Disordered" evidence="1">
    <location>
        <begin position="1"/>
        <end position="58"/>
    </location>
</feature>
<proteinExistence type="predicted"/>
<feature type="transmembrane region" description="Helical" evidence="2">
    <location>
        <begin position="665"/>
        <end position="684"/>
    </location>
</feature>
<feature type="transmembrane region" description="Helical" evidence="2">
    <location>
        <begin position="756"/>
        <end position="778"/>
    </location>
</feature>
<dbReference type="InterPro" id="IPR050327">
    <property type="entry name" value="Proton-linked_MCT"/>
</dbReference>
<dbReference type="Gene3D" id="1.20.1250.20">
    <property type="entry name" value="MFS general substrate transporter like domains"/>
    <property type="match status" value="2"/>
</dbReference>
<dbReference type="FunFam" id="1.20.1250.20:FF:000372">
    <property type="entry name" value="Monocarboxylate transporter"/>
    <property type="match status" value="1"/>
</dbReference>
<gene>
    <name evidence="3" type="ORF">EEDITHA_LOCUS1435</name>
</gene>
<dbReference type="InterPro" id="IPR011701">
    <property type="entry name" value="MFS"/>
</dbReference>
<feature type="compositionally biased region" description="Pro residues" evidence="1">
    <location>
        <begin position="833"/>
        <end position="852"/>
    </location>
</feature>
<sequence length="860" mass="91571">MGQIAGVESSPDDDEEEPRIHVNPTEHSLTESETSCEEAARLTAEGADDDDEAYEYGELPPPPDGGYGWVVVFASFMCNLVVDGIAYTFGIFLPELVTFFGEGKGTVAWVGSLLSGVYLAAGPVVSALCNKYGCRSVCVAGSLVAAAAFVLSTFSKSVTMMMITYGLIGGMGFGMIYLPSVVAVGYYFETRRSLATGIAVCGSGVGTFSFAPLAAVLLNEFGSWQNANLLLAGLILNCAVFGALMRPLVYPKTSGEKPLLQRMAEEKRLQMERGSIGGSYFVVQLPDGTMEKRLKAPLNIDPGVHSSLNLEALVRVPTIPNMPGVPTVPTLPTITEARIVEDSEEKKKGGNGGNMSAAAAAALARNVSSPAFSAHAPGLPKNGSVPFFDRQRKHSAADRSADKSADSYITSIFFLLLNVAKQSQSGWLPPQEVAIYFFPKPLSASSGVKELELFDCLILPTVSGSPHWSTTTRFKPSLAAIKAMSKTSVNSHRHDGDAESGVYNSKLSVAAAREPSRMVRPLSRKDIFYSGSVINLPQYQSQKSLQGYRNSVLSLPQSRQAGEMERQEQYDLCPCLSLPSSFKSALSSMLDVSLLRDPAFMLIGVSNVFGMAGLYVPFVYIVDAAQLNGVEQSQASFLLSIIGITNTFGRIACGWVADFPWMDSLLLNNICLVIATIAVALTPFCASYASYVAIAIAFGIAISGYISLTSIILVDLLGLDKLTNAFGLLILFRGAAAIVGSPLAGAVYDATRNYDASFYMAAGFFLASTLTSFAAPFFRRKEEEVQQPLDVLTPIDEDMEEGEDDDPDDTPITMGAHLAGRAPTITRTAASPDEPPPASASAPAPVPAPAPVAPQRESVL</sequence>
<feature type="transmembrane region" description="Helical" evidence="2">
    <location>
        <begin position="136"/>
        <end position="154"/>
    </location>
</feature>
<dbReference type="InterPro" id="IPR036259">
    <property type="entry name" value="MFS_trans_sf"/>
</dbReference>
<comment type="caution">
    <text evidence="3">The sequence shown here is derived from an EMBL/GenBank/DDBJ whole genome shotgun (WGS) entry which is preliminary data.</text>
</comment>
<keyword evidence="4" id="KW-1185">Reference proteome</keyword>
<evidence type="ECO:0000313" key="3">
    <source>
        <dbReference type="EMBL" id="CAH2084905.1"/>
    </source>
</evidence>
<feature type="transmembrane region" description="Helical" evidence="2">
    <location>
        <begin position="690"/>
        <end position="714"/>
    </location>
</feature>
<evidence type="ECO:0000256" key="1">
    <source>
        <dbReference type="SAM" id="MobiDB-lite"/>
    </source>
</evidence>
<protein>
    <recommendedName>
        <fullName evidence="5">Monocarboxylate transporter 12</fullName>
    </recommendedName>
</protein>
<feature type="transmembrane region" description="Helical" evidence="2">
    <location>
        <begin position="229"/>
        <end position="249"/>
    </location>
</feature>
<dbReference type="Proteomes" id="UP001153954">
    <property type="component" value="Unassembled WGS sequence"/>
</dbReference>
<feature type="transmembrane region" description="Helical" evidence="2">
    <location>
        <begin position="599"/>
        <end position="622"/>
    </location>
</feature>
<feature type="transmembrane region" description="Helical" evidence="2">
    <location>
        <begin position="194"/>
        <end position="217"/>
    </location>
</feature>
<feature type="transmembrane region" description="Helical" evidence="2">
    <location>
        <begin position="160"/>
        <end position="187"/>
    </location>
</feature>
<keyword evidence="2" id="KW-1133">Transmembrane helix</keyword>
<dbReference type="GO" id="GO:0008028">
    <property type="term" value="F:monocarboxylic acid transmembrane transporter activity"/>
    <property type="evidence" value="ECO:0007669"/>
    <property type="project" value="TreeGrafter"/>
</dbReference>
<evidence type="ECO:0000256" key="2">
    <source>
        <dbReference type="SAM" id="Phobius"/>
    </source>
</evidence>
<dbReference type="CDD" id="cd17352">
    <property type="entry name" value="MFS_MCT_SLC16"/>
    <property type="match status" value="1"/>
</dbReference>
<dbReference type="FunFam" id="1.20.1250.20:FF:000271">
    <property type="entry name" value="Monocarboxylate transporter"/>
    <property type="match status" value="1"/>
</dbReference>